<dbReference type="GO" id="GO:0016020">
    <property type="term" value="C:membrane"/>
    <property type="evidence" value="ECO:0007669"/>
    <property type="project" value="UniProtKB-SubCell"/>
</dbReference>
<protein>
    <submittedName>
        <fullName evidence="8">Solute carrier family 35 member G1</fullName>
    </submittedName>
</protein>
<feature type="region of interest" description="Disordered" evidence="5">
    <location>
        <begin position="16"/>
        <end position="44"/>
    </location>
</feature>
<dbReference type="OrthoDB" id="306876at2759"/>
<name>A0A3M7T0A2_BRAPC</name>
<dbReference type="Pfam" id="PF00892">
    <property type="entry name" value="EamA"/>
    <property type="match status" value="2"/>
</dbReference>
<proteinExistence type="predicted"/>
<feature type="transmembrane region" description="Helical" evidence="6">
    <location>
        <begin position="49"/>
        <end position="69"/>
    </location>
</feature>
<accession>A0A3M7T0A2</accession>
<evidence type="ECO:0000256" key="6">
    <source>
        <dbReference type="SAM" id="Phobius"/>
    </source>
</evidence>
<feature type="domain" description="EamA" evidence="7">
    <location>
        <begin position="219"/>
        <end position="364"/>
    </location>
</feature>
<feature type="transmembrane region" description="Helical" evidence="6">
    <location>
        <begin position="165"/>
        <end position="185"/>
    </location>
</feature>
<feature type="transmembrane region" description="Helical" evidence="6">
    <location>
        <begin position="324"/>
        <end position="341"/>
    </location>
</feature>
<comment type="caution">
    <text evidence="8">The sequence shown here is derived from an EMBL/GenBank/DDBJ whole genome shotgun (WGS) entry which is preliminary data.</text>
</comment>
<feature type="domain" description="EamA" evidence="7">
    <location>
        <begin position="50"/>
        <end position="181"/>
    </location>
</feature>
<feature type="transmembrane region" description="Helical" evidence="6">
    <location>
        <begin position="250"/>
        <end position="273"/>
    </location>
</feature>
<feature type="transmembrane region" description="Helical" evidence="6">
    <location>
        <begin position="347"/>
        <end position="369"/>
    </location>
</feature>
<evidence type="ECO:0000256" key="3">
    <source>
        <dbReference type="ARBA" id="ARBA00022989"/>
    </source>
</evidence>
<sequence>MNHSRHLSIIKENEDEDLPDIDISDKNDSLLGTAPDPPEDKPRISSKKLIGFSIAISSAFFLSLSNIFIRKAVMLNGSEQAAFRYLVQLLTMLLIIFKSKLNPFGKKEDRIRLILRGIFGMLGLICLHFSVKFIDPSDSAALLHSKIVLVSILSRIFLKEKLNLAHMLSILLTIIGVLLVSQPSFLKQFIYSNFNSTEIYLKNSTIGIVSENLGFRPALGISFGLVAAFFSSLVPLFLKNLSNRKVHYSVSVIYAGYFGFPFSLLLSLVLYLSDLENRNFDEFKSSSVILWQLFYSFISASSGVVSQIMMNISLKYEEASKVALLRSTDLLYTFVLQHFFLGIDSNLFSIIGASLIFISTFLVLVFKILEKSANKKADKEIFLKKIFLFKM</sequence>
<evidence type="ECO:0000313" key="9">
    <source>
        <dbReference type="Proteomes" id="UP000276133"/>
    </source>
</evidence>
<dbReference type="PANTHER" id="PTHR22911:SF6">
    <property type="entry name" value="SOLUTE CARRIER FAMILY 35 MEMBER G1"/>
    <property type="match status" value="1"/>
</dbReference>
<keyword evidence="3 6" id="KW-1133">Transmembrane helix</keyword>
<keyword evidence="2 6" id="KW-0812">Transmembrane</keyword>
<dbReference type="SUPFAM" id="SSF103481">
    <property type="entry name" value="Multidrug resistance efflux transporter EmrE"/>
    <property type="match status" value="2"/>
</dbReference>
<dbReference type="InterPro" id="IPR000620">
    <property type="entry name" value="EamA_dom"/>
</dbReference>
<evidence type="ECO:0000256" key="2">
    <source>
        <dbReference type="ARBA" id="ARBA00022692"/>
    </source>
</evidence>
<dbReference type="InterPro" id="IPR037185">
    <property type="entry name" value="EmrE-like"/>
</dbReference>
<comment type="subcellular location">
    <subcellularLocation>
        <location evidence="1">Membrane</location>
        <topology evidence="1">Multi-pass membrane protein</topology>
    </subcellularLocation>
</comment>
<evidence type="ECO:0000259" key="7">
    <source>
        <dbReference type="Pfam" id="PF00892"/>
    </source>
</evidence>
<feature type="transmembrane region" description="Helical" evidence="6">
    <location>
        <begin position="218"/>
        <end position="238"/>
    </location>
</feature>
<dbReference type="Gene3D" id="1.10.3730.20">
    <property type="match status" value="1"/>
</dbReference>
<dbReference type="EMBL" id="REGN01000520">
    <property type="protein sequence ID" value="RNA41329.1"/>
    <property type="molecule type" value="Genomic_DNA"/>
</dbReference>
<feature type="transmembrane region" description="Helical" evidence="6">
    <location>
        <begin position="113"/>
        <end position="134"/>
    </location>
</feature>
<feature type="transmembrane region" description="Helical" evidence="6">
    <location>
        <begin position="81"/>
        <end position="101"/>
    </location>
</feature>
<reference evidence="8 9" key="1">
    <citation type="journal article" date="2018" name="Sci. Rep.">
        <title>Genomic signatures of local adaptation to the degree of environmental predictability in rotifers.</title>
        <authorList>
            <person name="Franch-Gras L."/>
            <person name="Hahn C."/>
            <person name="Garcia-Roger E.M."/>
            <person name="Carmona M.J."/>
            <person name="Serra M."/>
            <person name="Gomez A."/>
        </authorList>
    </citation>
    <scope>NUCLEOTIDE SEQUENCE [LARGE SCALE GENOMIC DNA]</scope>
    <source>
        <strain evidence="8">HYR1</strain>
    </source>
</reference>
<dbReference type="PANTHER" id="PTHR22911">
    <property type="entry name" value="ACYL-MALONYL CONDENSING ENZYME-RELATED"/>
    <property type="match status" value="1"/>
</dbReference>
<evidence type="ECO:0000313" key="8">
    <source>
        <dbReference type="EMBL" id="RNA41329.1"/>
    </source>
</evidence>
<evidence type="ECO:0000256" key="5">
    <source>
        <dbReference type="SAM" id="MobiDB-lite"/>
    </source>
</evidence>
<dbReference type="Proteomes" id="UP000276133">
    <property type="component" value="Unassembled WGS sequence"/>
</dbReference>
<feature type="transmembrane region" description="Helical" evidence="6">
    <location>
        <begin position="293"/>
        <end position="312"/>
    </location>
</feature>
<evidence type="ECO:0000256" key="1">
    <source>
        <dbReference type="ARBA" id="ARBA00004141"/>
    </source>
</evidence>
<gene>
    <name evidence="8" type="ORF">BpHYR1_053247</name>
</gene>
<dbReference type="AlphaFoldDB" id="A0A3M7T0A2"/>
<keyword evidence="9" id="KW-1185">Reference proteome</keyword>
<feature type="transmembrane region" description="Helical" evidence="6">
    <location>
        <begin position="140"/>
        <end position="158"/>
    </location>
</feature>
<dbReference type="STRING" id="10195.A0A3M7T0A2"/>
<evidence type="ECO:0000256" key="4">
    <source>
        <dbReference type="ARBA" id="ARBA00023136"/>
    </source>
</evidence>
<keyword evidence="4 6" id="KW-0472">Membrane</keyword>
<organism evidence="8 9">
    <name type="scientific">Brachionus plicatilis</name>
    <name type="common">Marine rotifer</name>
    <name type="synonym">Brachionus muelleri</name>
    <dbReference type="NCBI Taxonomy" id="10195"/>
    <lineage>
        <taxon>Eukaryota</taxon>
        <taxon>Metazoa</taxon>
        <taxon>Spiralia</taxon>
        <taxon>Gnathifera</taxon>
        <taxon>Rotifera</taxon>
        <taxon>Eurotatoria</taxon>
        <taxon>Monogononta</taxon>
        <taxon>Pseudotrocha</taxon>
        <taxon>Ploima</taxon>
        <taxon>Brachionidae</taxon>
        <taxon>Brachionus</taxon>
    </lineage>
</organism>